<comment type="subcellular location">
    <subcellularLocation>
        <location evidence="1">Membrane</location>
        <topology evidence="1">Single-pass membrane protein</topology>
    </subcellularLocation>
</comment>
<name>A0A834Z2P3_TETSI</name>
<dbReference type="PANTHER" id="PTHR21461">
    <property type="entry name" value="GLYCOSYLTRANSFERASE FAMILY 92 PROTEIN"/>
    <property type="match status" value="1"/>
</dbReference>
<dbReference type="InterPro" id="IPR029044">
    <property type="entry name" value="Nucleotide-diphossugar_trans"/>
</dbReference>
<keyword evidence="3 8" id="KW-0328">Glycosyltransferase</keyword>
<dbReference type="PANTHER" id="PTHR21461:SF16">
    <property type="entry name" value="GLYCOSYLTRANSFERASE FAMILY 92 PROTEIN RCOM_0530710"/>
    <property type="match status" value="1"/>
</dbReference>
<evidence type="ECO:0000256" key="8">
    <source>
        <dbReference type="RuleBase" id="RU366017"/>
    </source>
</evidence>
<keyword evidence="7" id="KW-0472">Membrane</keyword>
<dbReference type="OrthoDB" id="2526284at2759"/>
<dbReference type="Proteomes" id="UP000655225">
    <property type="component" value="Unassembled WGS sequence"/>
</dbReference>
<keyword evidence="5" id="KW-0812">Transmembrane</keyword>
<dbReference type="Pfam" id="PF01697">
    <property type="entry name" value="Glyco_transf_92"/>
    <property type="match status" value="1"/>
</dbReference>
<evidence type="ECO:0000256" key="2">
    <source>
        <dbReference type="ARBA" id="ARBA00007647"/>
    </source>
</evidence>
<keyword evidence="4 8" id="KW-0808">Transferase</keyword>
<dbReference type="SUPFAM" id="SSF53448">
    <property type="entry name" value="Nucleotide-diphospho-sugar transferases"/>
    <property type="match status" value="1"/>
</dbReference>
<evidence type="ECO:0000256" key="6">
    <source>
        <dbReference type="ARBA" id="ARBA00022989"/>
    </source>
</evidence>
<comment type="similarity">
    <text evidence="2 8">Belongs to the glycosyltransferase 92 family.</text>
</comment>
<dbReference type="InterPro" id="IPR008166">
    <property type="entry name" value="Glyco_transf_92"/>
</dbReference>
<dbReference type="EMBL" id="JABCRI010000010">
    <property type="protein sequence ID" value="KAF8399365.1"/>
    <property type="molecule type" value="Genomic_DNA"/>
</dbReference>
<organism evidence="9 10">
    <name type="scientific">Tetracentron sinense</name>
    <name type="common">Spur-leaf</name>
    <dbReference type="NCBI Taxonomy" id="13715"/>
    <lineage>
        <taxon>Eukaryota</taxon>
        <taxon>Viridiplantae</taxon>
        <taxon>Streptophyta</taxon>
        <taxon>Embryophyta</taxon>
        <taxon>Tracheophyta</taxon>
        <taxon>Spermatophyta</taxon>
        <taxon>Magnoliopsida</taxon>
        <taxon>Trochodendrales</taxon>
        <taxon>Trochodendraceae</taxon>
        <taxon>Tetracentron</taxon>
    </lineage>
</organism>
<comment type="caution">
    <text evidence="9">The sequence shown here is derived from an EMBL/GenBank/DDBJ whole genome shotgun (WGS) entry which is preliminary data.</text>
</comment>
<dbReference type="GO" id="GO:0016020">
    <property type="term" value="C:membrane"/>
    <property type="evidence" value="ECO:0007669"/>
    <property type="project" value="UniProtKB-SubCell"/>
</dbReference>
<keyword evidence="10" id="KW-1185">Reference proteome</keyword>
<sequence length="615" mass="69065">MASKHRRKRKPTLSSLSHCFSLRSLIFCFSCFVLVFFFSDGFSFGSTAFRPVLRVSRLSFLSAINSVQDSGNGSLPLRVEDRVLFPDHVLLLLSNSNPSLLNLHQNGGLDCVYHGFLNNSDMVGENRSRILLQPVLSVDEYDESRSIARCPIPPGNCSAVVSLREHGRELQDGDEGLLVMDGAVHSWEMVVYGAALDGDKVAVFVKGLNLRPDRDSDPTQFSCHFGWGNLEKGGSKFALTVKASTAAQEVVRCSLPHSIRKNLAKARGIRVTIRVSSHGNGNATSQAVSGGGGSTGGRTAPLHLPLPSVAKIFYANSQEKKNKKKYELCVCTMVWNQASSLREWIVYHSWLGVQRWFIYDNNSNDNIREAIDELEQEDYNVSRHVWPWIKTQEAGFSHCALKARDECKWVAFMDVDEFFYFPVSNSRRKRISGLGYPGQNSLRSLVAKLSFSTIGEIRTACHSFGPSGLSSPPSQGLMVGYTCRLQSPERHKSIVRLDALKDSLLNVVHHFRLRKGYKYRNVPQSIAVINHYKYQVWEAFRTKFFRRVATYVADWQENQNEGSKDRAPGLGTEAIEPLNWPLQFCEIWDTGLRDFVVANLADPASGLLPWERYLL</sequence>
<dbReference type="OMA" id="NWRLQFC"/>
<protein>
    <recommendedName>
        <fullName evidence="8">Glycosyltransferase family 92 protein</fullName>
        <ecNumber evidence="8">2.4.1.-</ecNumber>
    </recommendedName>
</protein>
<evidence type="ECO:0000256" key="4">
    <source>
        <dbReference type="ARBA" id="ARBA00022679"/>
    </source>
</evidence>
<dbReference type="AlphaFoldDB" id="A0A834Z2P3"/>
<gene>
    <name evidence="9" type="ORF">HHK36_015230</name>
</gene>
<accession>A0A834Z2P3</accession>
<evidence type="ECO:0000256" key="3">
    <source>
        <dbReference type="ARBA" id="ARBA00022676"/>
    </source>
</evidence>
<evidence type="ECO:0000313" key="10">
    <source>
        <dbReference type="Proteomes" id="UP000655225"/>
    </source>
</evidence>
<proteinExistence type="inferred from homology"/>
<dbReference type="GO" id="GO:0016757">
    <property type="term" value="F:glycosyltransferase activity"/>
    <property type="evidence" value="ECO:0007669"/>
    <property type="project" value="UniProtKB-UniRule"/>
</dbReference>
<reference evidence="9 10" key="1">
    <citation type="submission" date="2020-04" db="EMBL/GenBank/DDBJ databases">
        <title>Plant Genome Project.</title>
        <authorList>
            <person name="Zhang R.-G."/>
        </authorList>
    </citation>
    <scope>NUCLEOTIDE SEQUENCE [LARGE SCALE GENOMIC DNA]</scope>
    <source>
        <strain evidence="9">YNK0</strain>
        <tissue evidence="9">Leaf</tissue>
    </source>
</reference>
<evidence type="ECO:0000256" key="1">
    <source>
        <dbReference type="ARBA" id="ARBA00004167"/>
    </source>
</evidence>
<dbReference type="GO" id="GO:0005737">
    <property type="term" value="C:cytoplasm"/>
    <property type="evidence" value="ECO:0007669"/>
    <property type="project" value="TreeGrafter"/>
</dbReference>
<evidence type="ECO:0000256" key="5">
    <source>
        <dbReference type="ARBA" id="ARBA00022692"/>
    </source>
</evidence>
<keyword evidence="6" id="KW-1133">Transmembrane helix</keyword>
<evidence type="ECO:0000313" key="9">
    <source>
        <dbReference type="EMBL" id="KAF8399365.1"/>
    </source>
</evidence>
<evidence type="ECO:0000256" key="7">
    <source>
        <dbReference type="ARBA" id="ARBA00023136"/>
    </source>
</evidence>
<dbReference type="EC" id="2.4.1.-" evidence="8"/>